<feature type="transmembrane region" description="Helical" evidence="1">
    <location>
        <begin position="6"/>
        <end position="29"/>
    </location>
</feature>
<keyword evidence="3" id="KW-1185">Reference proteome</keyword>
<sequence length="98" mass="11256">MTCVFIGYVGPSVLMHFLVTVLHYADLCCSLRSARNKKREAKEEDEDEGGKTDFPRRHLAIVFIKSHIMTNHQKNVKKHRIHNCAKNFGYEIRKGGPS</sequence>
<keyword evidence="1" id="KW-1133">Transmembrane helix</keyword>
<reference evidence="2 3" key="1">
    <citation type="journal article" date="2018" name="Sci. Rep.">
        <title>Comparative genomics provides insights into the lifestyle and reveals functional heterogeneity of dark septate endophytic fungi.</title>
        <authorList>
            <person name="Knapp D.G."/>
            <person name="Nemeth J.B."/>
            <person name="Barry K."/>
            <person name="Hainaut M."/>
            <person name="Henrissat B."/>
            <person name="Johnson J."/>
            <person name="Kuo A."/>
            <person name="Lim J.H.P."/>
            <person name="Lipzen A."/>
            <person name="Nolan M."/>
            <person name="Ohm R.A."/>
            <person name="Tamas L."/>
            <person name="Grigoriev I.V."/>
            <person name="Spatafora J.W."/>
            <person name="Nagy L.G."/>
            <person name="Kovacs G.M."/>
        </authorList>
    </citation>
    <scope>NUCLEOTIDE SEQUENCE [LARGE SCALE GENOMIC DNA]</scope>
    <source>
        <strain evidence="2 3">DSE2036</strain>
    </source>
</reference>
<keyword evidence="1" id="KW-0472">Membrane</keyword>
<evidence type="ECO:0000313" key="3">
    <source>
        <dbReference type="Proteomes" id="UP000244855"/>
    </source>
</evidence>
<proteinExistence type="predicted"/>
<dbReference type="AlphaFoldDB" id="A0A2V1D582"/>
<gene>
    <name evidence="2" type="ORF">DM02DRAFT_248630</name>
</gene>
<evidence type="ECO:0000313" key="2">
    <source>
        <dbReference type="EMBL" id="PVH93155.1"/>
    </source>
</evidence>
<dbReference type="EMBL" id="KZ805611">
    <property type="protein sequence ID" value="PVH93155.1"/>
    <property type="molecule type" value="Genomic_DNA"/>
</dbReference>
<accession>A0A2V1D582</accession>
<organism evidence="2 3">
    <name type="scientific">Periconia macrospinosa</name>
    <dbReference type="NCBI Taxonomy" id="97972"/>
    <lineage>
        <taxon>Eukaryota</taxon>
        <taxon>Fungi</taxon>
        <taxon>Dikarya</taxon>
        <taxon>Ascomycota</taxon>
        <taxon>Pezizomycotina</taxon>
        <taxon>Dothideomycetes</taxon>
        <taxon>Pleosporomycetidae</taxon>
        <taxon>Pleosporales</taxon>
        <taxon>Massarineae</taxon>
        <taxon>Periconiaceae</taxon>
        <taxon>Periconia</taxon>
    </lineage>
</organism>
<evidence type="ECO:0000256" key="1">
    <source>
        <dbReference type="SAM" id="Phobius"/>
    </source>
</evidence>
<protein>
    <submittedName>
        <fullName evidence="2">Uncharacterized protein</fullName>
    </submittedName>
</protein>
<dbReference type="Proteomes" id="UP000244855">
    <property type="component" value="Unassembled WGS sequence"/>
</dbReference>
<keyword evidence="1" id="KW-0812">Transmembrane</keyword>
<name>A0A2V1D582_9PLEO</name>